<keyword evidence="3" id="KW-0285">Flavoprotein</keyword>
<dbReference type="SUPFAM" id="SSF52374">
    <property type="entry name" value="Nucleotidylyl transferase"/>
    <property type="match status" value="1"/>
</dbReference>
<comment type="caution">
    <text evidence="12">The sequence shown here is derived from an EMBL/GenBank/DDBJ whole genome shotgun (WGS) entry which is preliminary data.</text>
</comment>
<comment type="catalytic activity">
    <reaction evidence="10">
        <text>FMN + ATP + H(+) = FAD + diphosphate</text>
        <dbReference type="Rhea" id="RHEA:17237"/>
        <dbReference type="ChEBI" id="CHEBI:15378"/>
        <dbReference type="ChEBI" id="CHEBI:30616"/>
        <dbReference type="ChEBI" id="CHEBI:33019"/>
        <dbReference type="ChEBI" id="CHEBI:57692"/>
        <dbReference type="ChEBI" id="CHEBI:58210"/>
        <dbReference type="EC" id="2.7.7.2"/>
    </reaction>
</comment>
<keyword evidence="7" id="KW-0547">Nucleotide-binding</keyword>
<dbReference type="InterPro" id="IPR014729">
    <property type="entry name" value="Rossmann-like_a/b/a_fold"/>
</dbReference>
<evidence type="ECO:0000259" key="11">
    <source>
        <dbReference type="Pfam" id="PF06574"/>
    </source>
</evidence>
<dbReference type="EC" id="2.7.7.2" evidence="2"/>
<gene>
    <name evidence="12" type="ORF">IV36_GL001789</name>
</gene>
<evidence type="ECO:0000256" key="7">
    <source>
        <dbReference type="ARBA" id="ARBA00022741"/>
    </source>
</evidence>
<evidence type="ECO:0000313" key="13">
    <source>
        <dbReference type="Proteomes" id="UP000051727"/>
    </source>
</evidence>
<dbReference type="GO" id="GO:0005524">
    <property type="term" value="F:ATP binding"/>
    <property type="evidence" value="ECO:0007669"/>
    <property type="project" value="UniProtKB-KW"/>
</dbReference>
<dbReference type="InterPro" id="IPR015864">
    <property type="entry name" value="FAD_synthase"/>
</dbReference>
<evidence type="ECO:0000256" key="4">
    <source>
        <dbReference type="ARBA" id="ARBA00022643"/>
    </source>
</evidence>
<name>A0A0R2FDU0_9LACO</name>
<evidence type="ECO:0000256" key="8">
    <source>
        <dbReference type="ARBA" id="ARBA00022827"/>
    </source>
</evidence>
<sequence length="226" mass="25894">MLFDSQNKASFRYLTSLKQKIELMRMNGVDILYVVDFNLSFAQLTPQRFIDQYIVGLASRVVVAGYDYTFGKFGLADMNLMKNYSHGRFDTVIVSKLEEGRSKVSSTRIRKLIERGDLFKATQLLGHSYFSEGELINGEKLLLFNNLQQLPSQGSYECIIKVQSKEYQVIVNVNNIMSATNGKDSFIDVLPFENNLPELVRVKLLWQEKVESNVKYFAKTSNVDLI</sequence>
<keyword evidence="8" id="KW-0274">FAD</keyword>
<dbReference type="AlphaFoldDB" id="A0A0R2FDU0"/>
<evidence type="ECO:0000256" key="2">
    <source>
        <dbReference type="ARBA" id="ARBA00012393"/>
    </source>
</evidence>
<keyword evidence="5 12" id="KW-0808">Transferase</keyword>
<evidence type="ECO:0000256" key="10">
    <source>
        <dbReference type="ARBA" id="ARBA00049494"/>
    </source>
</evidence>
<protein>
    <recommendedName>
        <fullName evidence="2">FAD synthase</fullName>
        <ecNumber evidence="2">2.7.7.2</ecNumber>
    </recommendedName>
</protein>
<dbReference type="UniPathway" id="UPA00277">
    <property type="reaction ID" value="UER00407"/>
</dbReference>
<dbReference type="EMBL" id="JQAR01000040">
    <property type="protein sequence ID" value="KRN26632.1"/>
    <property type="molecule type" value="Genomic_DNA"/>
</dbReference>
<evidence type="ECO:0000313" key="12">
    <source>
        <dbReference type="EMBL" id="KRN26632.1"/>
    </source>
</evidence>
<keyword evidence="9" id="KW-0067">ATP-binding</keyword>
<dbReference type="STRING" id="1618.IV36_GL001789"/>
<dbReference type="GO" id="GO:0006747">
    <property type="term" value="P:FAD biosynthetic process"/>
    <property type="evidence" value="ECO:0007669"/>
    <property type="project" value="UniProtKB-UniPathway"/>
</dbReference>
<dbReference type="Pfam" id="PF06574">
    <property type="entry name" value="FAD_syn"/>
    <property type="match status" value="1"/>
</dbReference>
<keyword evidence="6" id="KW-0548">Nucleotidyltransferase</keyword>
<accession>A0A0R2FDU0</accession>
<evidence type="ECO:0000256" key="9">
    <source>
        <dbReference type="ARBA" id="ARBA00022840"/>
    </source>
</evidence>
<dbReference type="CDD" id="cd02064">
    <property type="entry name" value="FAD_synthetase_N"/>
    <property type="match status" value="1"/>
</dbReference>
<evidence type="ECO:0000256" key="5">
    <source>
        <dbReference type="ARBA" id="ARBA00022679"/>
    </source>
</evidence>
<dbReference type="Proteomes" id="UP000051727">
    <property type="component" value="Unassembled WGS sequence"/>
</dbReference>
<proteinExistence type="predicted"/>
<comment type="pathway">
    <text evidence="1">Cofactor biosynthesis; FAD biosynthesis; FAD from FMN: step 1/1.</text>
</comment>
<feature type="domain" description="FAD synthetase" evidence="11">
    <location>
        <begin position="6"/>
        <end position="108"/>
    </location>
</feature>
<evidence type="ECO:0000256" key="3">
    <source>
        <dbReference type="ARBA" id="ARBA00022630"/>
    </source>
</evidence>
<dbReference type="PATRIC" id="fig|1618.3.peg.1821"/>
<dbReference type="Gene3D" id="3.40.50.620">
    <property type="entry name" value="HUPs"/>
    <property type="match status" value="1"/>
</dbReference>
<evidence type="ECO:0000256" key="6">
    <source>
        <dbReference type="ARBA" id="ARBA00022695"/>
    </source>
</evidence>
<keyword evidence="4" id="KW-0288">FMN</keyword>
<reference evidence="12 13" key="1">
    <citation type="journal article" date="2015" name="Genome Announc.">
        <title>Expanding the biotechnology potential of lactobacilli through comparative genomics of 213 strains and associated genera.</title>
        <authorList>
            <person name="Sun Z."/>
            <person name="Harris H.M."/>
            <person name="McCann A."/>
            <person name="Guo C."/>
            <person name="Argimon S."/>
            <person name="Zhang W."/>
            <person name="Yang X."/>
            <person name="Jeffery I.B."/>
            <person name="Cooney J.C."/>
            <person name="Kagawa T.F."/>
            <person name="Liu W."/>
            <person name="Song Y."/>
            <person name="Salvetti E."/>
            <person name="Wrobel A."/>
            <person name="Rasinkangas P."/>
            <person name="Parkhill J."/>
            <person name="Rea M.C."/>
            <person name="O'Sullivan O."/>
            <person name="Ritari J."/>
            <person name="Douillard F.P."/>
            <person name="Paul Ross R."/>
            <person name="Yang R."/>
            <person name="Briner A.E."/>
            <person name="Felis G.E."/>
            <person name="de Vos W.M."/>
            <person name="Barrangou R."/>
            <person name="Klaenhammer T.R."/>
            <person name="Caufield P.W."/>
            <person name="Cui Y."/>
            <person name="Zhang H."/>
            <person name="O'Toole P.W."/>
        </authorList>
    </citation>
    <scope>NUCLEOTIDE SEQUENCE [LARGE SCALE GENOMIC DNA]</scope>
    <source>
        <strain evidence="12 13">ATCC 27304</strain>
    </source>
</reference>
<organism evidence="12 13">
    <name type="scientific">Liquorilactobacillus mali</name>
    <dbReference type="NCBI Taxonomy" id="1618"/>
    <lineage>
        <taxon>Bacteria</taxon>
        <taxon>Bacillati</taxon>
        <taxon>Bacillota</taxon>
        <taxon>Bacilli</taxon>
        <taxon>Lactobacillales</taxon>
        <taxon>Lactobacillaceae</taxon>
        <taxon>Liquorilactobacillus</taxon>
    </lineage>
</organism>
<dbReference type="GO" id="GO:0003919">
    <property type="term" value="F:FMN adenylyltransferase activity"/>
    <property type="evidence" value="ECO:0007669"/>
    <property type="project" value="UniProtKB-EC"/>
</dbReference>
<dbReference type="GO" id="GO:0009231">
    <property type="term" value="P:riboflavin biosynthetic process"/>
    <property type="evidence" value="ECO:0007669"/>
    <property type="project" value="InterPro"/>
</dbReference>
<evidence type="ECO:0000256" key="1">
    <source>
        <dbReference type="ARBA" id="ARBA00004726"/>
    </source>
</evidence>